<dbReference type="AlphaFoldDB" id="A0A835FDZ1"/>
<keyword evidence="2" id="KW-1185">Reference proteome</keyword>
<dbReference type="Proteomes" id="UP000636709">
    <property type="component" value="Unassembled WGS sequence"/>
</dbReference>
<evidence type="ECO:0000313" key="2">
    <source>
        <dbReference type="Proteomes" id="UP000636709"/>
    </source>
</evidence>
<evidence type="ECO:0000313" key="1">
    <source>
        <dbReference type="EMBL" id="KAF8742586.1"/>
    </source>
</evidence>
<accession>A0A835FDZ1</accession>
<dbReference type="OrthoDB" id="1929813at2759"/>
<comment type="caution">
    <text evidence="1">The sequence shown here is derived from an EMBL/GenBank/DDBJ whole genome shotgun (WGS) entry which is preliminary data.</text>
</comment>
<name>A0A835FDZ1_9POAL</name>
<sequence length="158" mass="17744">MDVGVPKKPLEAKEGITAEVEAMPLYEPPQEGTPRLPSTLPPMFDKNLKPPPGWKPGDQSTCHWMTYYLLSRVKNLRPLCRGHLSQYGQWRQWVRSQFKSRLFSLILRAVAVMSTAVTSGVQKKMMRISACCLVTGHSSDNAFSSWSSVALAFVVQYV</sequence>
<reference evidence="1" key="1">
    <citation type="submission" date="2020-07" db="EMBL/GenBank/DDBJ databases">
        <title>Genome sequence and genetic diversity analysis of an under-domesticated orphan crop, white fonio (Digitaria exilis).</title>
        <authorList>
            <person name="Bennetzen J.L."/>
            <person name="Chen S."/>
            <person name="Ma X."/>
            <person name="Wang X."/>
            <person name="Yssel A.E.J."/>
            <person name="Chaluvadi S.R."/>
            <person name="Johnson M."/>
            <person name="Gangashetty P."/>
            <person name="Hamidou F."/>
            <person name="Sanogo M.D."/>
            <person name="Zwaenepoel A."/>
            <person name="Wallace J."/>
            <person name="Van De Peer Y."/>
            <person name="Van Deynze A."/>
        </authorList>
    </citation>
    <scope>NUCLEOTIDE SEQUENCE</scope>
    <source>
        <tissue evidence="1">Leaves</tissue>
    </source>
</reference>
<organism evidence="1 2">
    <name type="scientific">Digitaria exilis</name>
    <dbReference type="NCBI Taxonomy" id="1010633"/>
    <lineage>
        <taxon>Eukaryota</taxon>
        <taxon>Viridiplantae</taxon>
        <taxon>Streptophyta</taxon>
        <taxon>Embryophyta</taxon>
        <taxon>Tracheophyta</taxon>
        <taxon>Spermatophyta</taxon>
        <taxon>Magnoliopsida</taxon>
        <taxon>Liliopsida</taxon>
        <taxon>Poales</taxon>
        <taxon>Poaceae</taxon>
        <taxon>PACMAD clade</taxon>
        <taxon>Panicoideae</taxon>
        <taxon>Panicodae</taxon>
        <taxon>Paniceae</taxon>
        <taxon>Anthephorinae</taxon>
        <taxon>Digitaria</taxon>
    </lineage>
</organism>
<proteinExistence type="predicted"/>
<protein>
    <submittedName>
        <fullName evidence="1">Uncharacterized protein</fullName>
    </submittedName>
</protein>
<gene>
    <name evidence="1" type="ORF">HU200_013589</name>
</gene>
<dbReference type="EMBL" id="JACEFO010001282">
    <property type="protein sequence ID" value="KAF8742586.1"/>
    <property type="molecule type" value="Genomic_DNA"/>
</dbReference>